<feature type="transmembrane region" description="Helical" evidence="1">
    <location>
        <begin position="217"/>
        <end position="234"/>
    </location>
</feature>
<keyword evidence="2" id="KW-0732">Signal</keyword>
<keyword evidence="1" id="KW-1133">Transmembrane helix</keyword>
<dbReference type="EMBL" id="CM000129">
    <property type="protein sequence ID" value="EEC77660.1"/>
    <property type="molecule type" value="Genomic_DNA"/>
</dbReference>
<dbReference type="Proteomes" id="UP000007015">
    <property type="component" value="Chromosome 4"/>
</dbReference>
<dbReference type="HOGENOM" id="CLU_1028140_0_0_1"/>
<evidence type="ECO:0000313" key="3">
    <source>
        <dbReference type="EMBL" id="EEC77660.1"/>
    </source>
</evidence>
<feature type="signal peptide" evidence="2">
    <location>
        <begin position="1"/>
        <end position="17"/>
    </location>
</feature>
<evidence type="ECO:0000256" key="1">
    <source>
        <dbReference type="SAM" id="Phobius"/>
    </source>
</evidence>
<keyword evidence="4" id="KW-1185">Reference proteome</keyword>
<proteinExistence type="predicted"/>
<protein>
    <submittedName>
        <fullName evidence="3">Uncharacterized protein</fullName>
    </submittedName>
</protein>
<name>B8AS32_ORYSI</name>
<gene>
    <name evidence="3" type="ORF">OsI_16683</name>
</gene>
<accession>B8AS32</accession>
<feature type="chain" id="PRO_5002868129" evidence="2">
    <location>
        <begin position="18"/>
        <end position="271"/>
    </location>
</feature>
<dbReference type="Gramene" id="BGIOSGA016778-TA">
    <property type="protein sequence ID" value="BGIOSGA016778-PA"/>
    <property type="gene ID" value="BGIOSGA016778"/>
</dbReference>
<feature type="transmembrane region" description="Helical" evidence="1">
    <location>
        <begin position="77"/>
        <end position="98"/>
    </location>
</feature>
<feature type="transmembrane region" description="Helical" evidence="1">
    <location>
        <begin position="119"/>
        <end position="147"/>
    </location>
</feature>
<keyword evidence="1" id="KW-0472">Membrane</keyword>
<organism evidence="3 4">
    <name type="scientific">Oryza sativa subsp. indica</name>
    <name type="common">Rice</name>
    <dbReference type="NCBI Taxonomy" id="39946"/>
    <lineage>
        <taxon>Eukaryota</taxon>
        <taxon>Viridiplantae</taxon>
        <taxon>Streptophyta</taxon>
        <taxon>Embryophyta</taxon>
        <taxon>Tracheophyta</taxon>
        <taxon>Spermatophyta</taxon>
        <taxon>Magnoliopsida</taxon>
        <taxon>Liliopsida</taxon>
        <taxon>Poales</taxon>
        <taxon>Poaceae</taxon>
        <taxon>BOP clade</taxon>
        <taxon>Oryzoideae</taxon>
        <taxon>Oryzeae</taxon>
        <taxon>Oryzinae</taxon>
        <taxon>Oryza</taxon>
        <taxon>Oryza sativa</taxon>
    </lineage>
</organism>
<evidence type="ECO:0000256" key="2">
    <source>
        <dbReference type="SAM" id="SignalP"/>
    </source>
</evidence>
<sequence length="271" mass="28249">MAVVLLLRLVQLPGYLGYLLIRAIRAAVEGAVVAAFAAARDAVAAAADAAAGWRDAASSNSTAAVAFMQAAMGRPEALLAEMLAIFGLVALLSCRPSSQRTRRAKERQEAIDGNGHAKLFITGLSMTITCSSAVVFKGAAMAVVLLLRLVQLPGYLGYLLIRAIRAAVEGAVVAAFAAARDAVAAAADAAAGWRDAASSNSTAAVAFMQAAMGRPEALLAEMLAIFGLVALLSCRPSSQRTRRPTIEDRAACFTQSIGWSFKLAQNKPREK</sequence>
<keyword evidence="1" id="KW-0812">Transmembrane</keyword>
<evidence type="ECO:0000313" key="4">
    <source>
        <dbReference type="Proteomes" id="UP000007015"/>
    </source>
</evidence>
<dbReference type="AlphaFoldDB" id="B8AS32"/>
<reference evidence="3 4" key="1">
    <citation type="journal article" date="2005" name="PLoS Biol.">
        <title>The genomes of Oryza sativa: a history of duplications.</title>
        <authorList>
            <person name="Yu J."/>
            <person name="Wang J."/>
            <person name="Lin W."/>
            <person name="Li S."/>
            <person name="Li H."/>
            <person name="Zhou J."/>
            <person name="Ni P."/>
            <person name="Dong W."/>
            <person name="Hu S."/>
            <person name="Zeng C."/>
            <person name="Zhang J."/>
            <person name="Zhang Y."/>
            <person name="Li R."/>
            <person name="Xu Z."/>
            <person name="Li S."/>
            <person name="Li X."/>
            <person name="Zheng H."/>
            <person name="Cong L."/>
            <person name="Lin L."/>
            <person name="Yin J."/>
            <person name="Geng J."/>
            <person name="Li G."/>
            <person name="Shi J."/>
            <person name="Liu J."/>
            <person name="Lv H."/>
            <person name="Li J."/>
            <person name="Wang J."/>
            <person name="Deng Y."/>
            <person name="Ran L."/>
            <person name="Shi X."/>
            <person name="Wang X."/>
            <person name="Wu Q."/>
            <person name="Li C."/>
            <person name="Ren X."/>
            <person name="Wang J."/>
            <person name="Wang X."/>
            <person name="Li D."/>
            <person name="Liu D."/>
            <person name="Zhang X."/>
            <person name="Ji Z."/>
            <person name="Zhao W."/>
            <person name="Sun Y."/>
            <person name="Zhang Z."/>
            <person name="Bao J."/>
            <person name="Han Y."/>
            <person name="Dong L."/>
            <person name="Ji J."/>
            <person name="Chen P."/>
            <person name="Wu S."/>
            <person name="Liu J."/>
            <person name="Xiao Y."/>
            <person name="Bu D."/>
            <person name="Tan J."/>
            <person name="Yang L."/>
            <person name="Ye C."/>
            <person name="Zhang J."/>
            <person name="Xu J."/>
            <person name="Zhou Y."/>
            <person name="Yu Y."/>
            <person name="Zhang B."/>
            <person name="Zhuang S."/>
            <person name="Wei H."/>
            <person name="Liu B."/>
            <person name="Lei M."/>
            <person name="Yu H."/>
            <person name="Li Y."/>
            <person name="Xu H."/>
            <person name="Wei S."/>
            <person name="He X."/>
            <person name="Fang L."/>
            <person name="Zhang Z."/>
            <person name="Zhang Y."/>
            <person name="Huang X."/>
            <person name="Su Z."/>
            <person name="Tong W."/>
            <person name="Li J."/>
            <person name="Tong Z."/>
            <person name="Li S."/>
            <person name="Ye J."/>
            <person name="Wang L."/>
            <person name="Fang L."/>
            <person name="Lei T."/>
            <person name="Chen C."/>
            <person name="Chen H."/>
            <person name="Xu Z."/>
            <person name="Li H."/>
            <person name="Huang H."/>
            <person name="Zhang F."/>
            <person name="Xu H."/>
            <person name="Li N."/>
            <person name="Zhao C."/>
            <person name="Li S."/>
            <person name="Dong L."/>
            <person name="Huang Y."/>
            <person name="Li L."/>
            <person name="Xi Y."/>
            <person name="Qi Q."/>
            <person name="Li W."/>
            <person name="Zhang B."/>
            <person name="Hu W."/>
            <person name="Zhang Y."/>
            <person name="Tian X."/>
            <person name="Jiao Y."/>
            <person name="Liang X."/>
            <person name="Jin J."/>
            <person name="Gao L."/>
            <person name="Zheng W."/>
            <person name="Hao B."/>
            <person name="Liu S."/>
            <person name="Wang W."/>
            <person name="Yuan L."/>
            <person name="Cao M."/>
            <person name="McDermott J."/>
            <person name="Samudrala R."/>
            <person name="Wang J."/>
            <person name="Wong G.K."/>
            <person name="Yang H."/>
        </authorList>
    </citation>
    <scope>NUCLEOTIDE SEQUENCE [LARGE SCALE GENOMIC DNA]</scope>
    <source>
        <strain evidence="4">cv. 93-11</strain>
    </source>
</reference>